<evidence type="ECO:0000313" key="4">
    <source>
        <dbReference type="Proteomes" id="UP000029015"/>
    </source>
</evidence>
<keyword evidence="4" id="KW-1185">Reference proteome</keyword>
<dbReference type="STRING" id="1437605.AB656_01135"/>
<dbReference type="AlphaFoldDB" id="A0A086YZV3"/>
<sequence length="115" mass="13073">MVRRNNRRTNGWRRDQVTARVKAAYDTCHLCGRPVDKSLPAGLPGSPEVDELVPVSRGGSATDFSNCCLAHRWCNRIRSNHTVDWARERIRQLQRTGRSEDIRATSLPLETSGDW</sequence>
<gene>
    <name evidence="3" type="ORF">BACT_0503</name>
</gene>
<dbReference type="RefSeq" id="WP_051905220.1">
    <property type="nucleotide sequence ID" value="NZ_CP011786.1"/>
</dbReference>
<dbReference type="Gene3D" id="1.10.30.50">
    <property type="match status" value="1"/>
</dbReference>
<accession>A0A086YZV3</accession>
<dbReference type="OrthoDB" id="2084290at2"/>
<evidence type="ECO:0000259" key="2">
    <source>
        <dbReference type="Pfam" id="PF01844"/>
    </source>
</evidence>
<feature type="compositionally biased region" description="Basic and acidic residues" evidence="1">
    <location>
        <begin position="94"/>
        <end position="103"/>
    </location>
</feature>
<dbReference type="Pfam" id="PF01844">
    <property type="entry name" value="HNH"/>
    <property type="match status" value="1"/>
</dbReference>
<evidence type="ECO:0000313" key="3">
    <source>
        <dbReference type="EMBL" id="KFI39803.1"/>
    </source>
</evidence>
<dbReference type="EMBL" id="JGYK01000001">
    <property type="protein sequence ID" value="KFI39803.1"/>
    <property type="molecule type" value="Genomic_DNA"/>
</dbReference>
<protein>
    <submittedName>
        <fullName evidence="3">HNH nuclease</fullName>
    </submittedName>
</protein>
<dbReference type="InterPro" id="IPR002711">
    <property type="entry name" value="HNH"/>
</dbReference>
<reference evidence="3 4" key="1">
    <citation type="submission" date="2014-03" db="EMBL/GenBank/DDBJ databases">
        <title>Genomics of Bifidobacteria.</title>
        <authorList>
            <person name="Ventura M."/>
            <person name="Milani C."/>
            <person name="Lugli G.A."/>
        </authorList>
    </citation>
    <scope>NUCLEOTIDE SEQUENCE [LARGE SCALE GENOMIC DNA]</scope>
    <source>
        <strain evidence="3 4">DSM 22766</strain>
    </source>
</reference>
<dbReference type="GO" id="GO:0004519">
    <property type="term" value="F:endonuclease activity"/>
    <property type="evidence" value="ECO:0007669"/>
    <property type="project" value="InterPro"/>
</dbReference>
<name>A0A086YZV3_9BIFI</name>
<comment type="caution">
    <text evidence="3">The sequence shown here is derived from an EMBL/GenBank/DDBJ whole genome shotgun (WGS) entry which is preliminary data.</text>
</comment>
<proteinExistence type="predicted"/>
<dbReference type="GO" id="GO:0008270">
    <property type="term" value="F:zinc ion binding"/>
    <property type="evidence" value="ECO:0007669"/>
    <property type="project" value="InterPro"/>
</dbReference>
<evidence type="ECO:0000256" key="1">
    <source>
        <dbReference type="SAM" id="MobiDB-lite"/>
    </source>
</evidence>
<feature type="region of interest" description="Disordered" evidence="1">
    <location>
        <begin position="94"/>
        <end position="115"/>
    </location>
</feature>
<feature type="domain" description="HNH" evidence="2">
    <location>
        <begin position="28"/>
        <end position="80"/>
    </location>
</feature>
<dbReference type="GO" id="GO:0003676">
    <property type="term" value="F:nucleic acid binding"/>
    <property type="evidence" value="ECO:0007669"/>
    <property type="project" value="InterPro"/>
</dbReference>
<organism evidence="3 4">
    <name type="scientific">Bifidobacterium actinocoloniiforme DSM 22766</name>
    <dbReference type="NCBI Taxonomy" id="1437605"/>
    <lineage>
        <taxon>Bacteria</taxon>
        <taxon>Bacillati</taxon>
        <taxon>Actinomycetota</taxon>
        <taxon>Actinomycetes</taxon>
        <taxon>Bifidobacteriales</taxon>
        <taxon>Bifidobacteriaceae</taxon>
        <taxon>Bifidobacterium</taxon>
    </lineage>
</organism>
<dbReference type="eggNOG" id="COG1403">
    <property type="taxonomic scope" value="Bacteria"/>
</dbReference>
<dbReference type="Proteomes" id="UP000029015">
    <property type="component" value="Unassembled WGS sequence"/>
</dbReference>